<protein>
    <submittedName>
        <fullName evidence="1">Uncharacterized protein</fullName>
    </submittedName>
</protein>
<evidence type="ECO:0000313" key="1">
    <source>
        <dbReference type="EMBL" id="SVB17481.1"/>
    </source>
</evidence>
<organism evidence="1">
    <name type="scientific">marine metagenome</name>
    <dbReference type="NCBI Taxonomy" id="408172"/>
    <lineage>
        <taxon>unclassified sequences</taxon>
        <taxon>metagenomes</taxon>
        <taxon>ecological metagenomes</taxon>
    </lineage>
</organism>
<accession>A0A382BVG3</accession>
<proteinExistence type="predicted"/>
<gene>
    <name evidence="1" type="ORF">METZ01_LOCUS170335</name>
</gene>
<dbReference type="AlphaFoldDB" id="A0A382BVG3"/>
<dbReference type="EMBL" id="UINC01031436">
    <property type="protein sequence ID" value="SVB17481.1"/>
    <property type="molecule type" value="Genomic_DNA"/>
</dbReference>
<sequence>MGVQGVVSGELYGILVLSDAPKQFLGKYFFRLWIRSSRSGLEDFNTDNLSIKVAPKAASNVIFGPVAVL</sequence>
<name>A0A382BVG3_9ZZZZ</name>
<reference evidence="1" key="1">
    <citation type="submission" date="2018-05" db="EMBL/GenBank/DDBJ databases">
        <authorList>
            <person name="Lanie J.A."/>
            <person name="Ng W.-L."/>
            <person name="Kazmierczak K.M."/>
            <person name="Andrzejewski T.M."/>
            <person name="Davidsen T.M."/>
            <person name="Wayne K.J."/>
            <person name="Tettelin H."/>
            <person name="Glass J.I."/>
            <person name="Rusch D."/>
            <person name="Podicherti R."/>
            <person name="Tsui H.-C.T."/>
            <person name="Winkler M.E."/>
        </authorList>
    </citation>
    <scope>NUCLEOTIDE SEQUENCE</scope>
</reference>